<keyword evidence="5 6" id="KW-0804">Transcription</keyword>
<dbReference type="PANTHER" id="PTHR43133:SF52">
    <property type="entry name" value="ECF RNA POLYMERASE SIGMA FACTOR SIGL"/>
    <property type="match status" value="1"/>
</dbReference>
<dbReference type="AlphaFoldDB" id="A0A561SGV5"/>
<evidence type="ECO:0000259" key="8">
    <source>
        <dbReference type="Pfam" id="PF04542"/>
    </source>
</evidence>
<dbReference type="PANTHER" id="PTHR43133">
    <property type="entry name" value="RNA POLYMERASE ECF-TYPE SIGMA FACTO"/>
    <property type="match status" value="1"/>
</dbReference>
<proteinExistence type="inferred from homology"/>
<dbReference type="SUPFAM" id="SSF88946">
    <property type="entry name" value="Sigma2 domain of RNA polymerase sigma factors"/>
    <property type="match status" value="1"/>
</dbReference>
<gene>
    <name evidence="10" type="ORF">FHX78_12121</name>
    <name evidence="11" type="ORF">FHX78_12133</name>
</gene>
<dbReference type="InterPro" id="IPR014284">
    <property type="entry name" value="RNA_pol_sigma-70_dom"/>
</dbReference>
<dbReference type="Gene3D" id="1.10.1740.10">
    <property type="match status" value="1"/>
</dbReference>
<evidence type="ECO:0000256" key="2">
    <source>
        <dbReference type="ARBA" id="ARBA00023015"/>
    </source>
</evidence>
<dbReference type="Proteomes" id="UP000316603">
    <property type="component" value="Unassembled WGS sequence"/>
</dbReference>
<name>A0A561SGV5_9ACTN</name>
<evidence type="ECO:0000313" key="10">
    <source>
        <dbReference type="EMBL" id="TWF74089.1"/>
    </source>
</evidence>
<evidence type="ECO:0000256" key="3">
    <source>
        <dbReference type="ARBA" id="ARBA00023082"/>
    </source>
</evidence>
<feature type="domain" description="RNA polymerase sigma factor 70 region 4 type 2" evidence="9">
    <location>
        <begin position="143"/>
        <end position="193"/>
    </location>
</feature>
<evidence type="ECO:0000313" key="12">
    <source>
        <dbReference type="Proteomes" id="UP000316603"/>
    </source>
</evidence>
<evidence type="ECO:0000259" key="9">
    <source>
        <dbReference type="Pfam" id="PF08281"/>
    </source>
</evidence>
<dbReference type="PROSITE" id="PS01063">
    <property type="entry name" value="SIGMA70_ECF"/>
    <property type="match status" value="1"/>
</dbReference>
<dbReference type="InterPro" id="IPR013324">
    <property type="entry name" value="RNA_pol_sigma_r3/r4-like"/>
</dbReference>
<dbReference type="RefSeq" id="WP_145872400.1">
    <property type="nucleotide sequence ID" value="NZ_VIWV01000002.1"/>
</dbReference>
<sequence>MRPRAAAHATPTPREDPADTTPAPPPPGPPAGPPPAHDPQTFIRAVYDKHGTALLRIATGLLGGDTHRAEDIVQEAVLRAWRRADILDAQADGIRAWLVTVVRHLVIDAHRARQARPPETSDTDTPEIPGGEHDEHTLNTSLVLQALQDLTPSHREILLHIHYLDRSVADTAHQLGIPQGTVKSRTHLALRALKNALTHRGYTP</sequence>
<dbReference type="Pfam" id="PF08281">
    <property type="entry name" value="Sigma70_r4_2"/>
    <property type="match status" value="1"/>
</dbReference>
<feature type="compositionally biased region" description="Low complexity" evidence="7">
    <location>
        <begin position="1"/>
        <end position="12"/>
    </location>
</feature>
<dbReference type="InterPro" id="IPR000838">
    <property type="entry name" value="RNA_pol_sigma70_ECF_CS"/>
</dbReference>
<keyword evidence="12" id="KW-1185">Reference proteome</keyword>
<dbReference type="InterPro" id="IPR039425">
    <property type="entry name" value="RNA_pol_sigma-70-like"/>
</dbReference>
<feature type="domain" description="RNA polymerase sigma-70 region 2" evidence="8">
    <location>
        <begin position="47"/>
        <end position="114"/>
    </location>
</feature>
<dbReference type="EMBL" id="VIWV01000002">
    <property type="protein sequence ID" value="TWF74089.1"/>
    <property type="molecule type" value="Genomic_DNA"/>
</dbReference>
<dbReference type="InterPro" id="IPR007627">
    <property type="entry name" value="RNA_pol_sigma70_r2"/>
</dbReference>
<dbReference type="OrthoDB" id="9811152at2"/>
<accession>A0A561SGV5</accession>
<feature type="compositionally biased region" description="Pro residues" evidence="7">
    <location>
        <begin position="22"/>
        <end position="37"/>
    </location>
</feature>
<dbReference type="NCBIfam" id="TIGR02937">
    <property type="entry name" value="sigma70-ECF"/>
    <property type="match status" value="1"/>
</dbReference>
<dbReference type="CDD" id="cd06171">
    <property type="entry name" value="Sigma70_r4"/>
    <property type="match status" value="1"/>
</dbReference>
<dbReference type="GO" id="GO:0006950">
    <property type="term" value="P:response to stress"/>
    <property type="evidence" value="ECO:0007669"/>
    <property type="project" value="UniProtKB-ARBA"/>
</dbReference>
<keyword evidence="2 6" id="KW-0805">Transcription regulation</keyword>
<dbReference type="EMBL" id="VIWV01000002">
    <property type="protein sequence ID" value="TWF74101.1"/>
    <property type="molecule type" value="Genomic_DNA"/>
</dbReference>
<evidence type="ECO:0000313" key="11">
    <source>
        <dbReference type="EMBL" id="TWF74101.1"/>
    </source>
</evidence>
<comment type="caution">
    <text evidence="11">The sequence shown here is derived from an EMBL/GenBank/DDBJ whole genome shotgun (WGS) entry which is preliminary data.</text>
</comment>
<dbReference type="InterPro" id="IPR036388">
    <property type="entry name" value="WH-like_DNA-bd_sf"/>
</dbReference>
<evidence type="ECO:0000256" key="4">
    <source>
        <dbReference type="ARBA" id="ARBA00023125"/>
    </source>
</evidence>
<evidence type="ECO:0000256" key="6">
    <source>
        <dbReference type="RuleBase" id="RU000716"/>
    </source>
</evidence>
<dbReference type="GO" id="GO:0003677">
    <property type="term" value="F:DNA binding"/>
    <property type="evidence" value="ECO:0007669"/>
    <property type="project" value="UniProtKB-KW"/>
</dbReference>
<reference evidence="11 12" key="1">
    <citation type="submission" date="2019-06" db="EMBL/GenBank/DDBJ databases">
        <title>Sequencing the genomes of 1000 actinobacteria strains.</title>
        <authorList>
            <person name="Klenk H.-P."/>
        </authorList>
    </citation>
    <scope>NUCLEOTIDE SEQUENCE [LARGE SCALE GENOMIC DNA]</scope>
    <source>
        <strain evidence="11 12">DSM 41695</strain>
    </source>
</reference>
<evidence type="ECO:0000256" key="7">
    <source>
        <dbReference type="SAM" id="MobiDB-lite"/>
    </source>
</evidence>
<evidence type="ECO:0000256" key="1">
    <source>
        <dbReference type="ARBA" id="ARBA00010641"/>
    </source>
</evidence>
<dbReference type="InterPro" id="IPR013325">
    <property type="entry name" value="RNA_pol_sigma_r2"/>
</dbReference>
<feature type="region of interest" description="Disordered" evidence="7">
    <location>
        <begin position="1"/>
        <end position="40"/>
    </location>
</feature>
<dbReference type="SUPFAM" id="SSF88659">
    <property type="entry name" value="Sigma3 and sigma4 domains of RNA polymerase sigma factors"/>
    <property type="match status" value="1"/>
</dbReference>
<evidence type="ECO:0000256" key="5">
    <source>
        <dbReference type="ARBA" id="ARBA00023163"/>
    </source>
</evidence>
<dbReference type="GO" id="GO:0016987">
    <property type="term" value="F:sigma factor activity"/>
    <property type="evidence" value="ECO:0007669"/>
    <property type="project" value="UniProtKB-KW"/>
</dbReference>
<protein>
    <recommendedName>
        <fullName evidence="6">RNA polymerase sigma factor</fullName>
    </recommendedName>
</protein>
<comment type="similarity">
    <text evidence="1 6">Belongs to the sigma-70 factor family. ECF subfamily.</text>
</comment>
<feature type="region of interest" description="Disordered" evidence="7">
    <location>
        <begin position="112"/>
        <end position="135"/>
    </location>
</feature>
<organism evidence="11 12">
    <name type="scientific">Streptomyces capillispiralis</name>
    <dbReference type="NCBI Taxonomy" id="68182"/>
    <lineage>
        <taxon>Bacteria</taxon>
        <taxon>Bacillati</taxon>
        <taxon>Actinomycetota</taxon>
        <taxon>Actinomycetes</taxon>
        <taxon>Kitasatosporales</taxon>
        <taxon>Streptomycetaceae</taxon>
        <taxon>Streptomyces</taxon>
    </lineage>
</organism>
<dbReference type="Pfam" id="PF04542">
    <property type="entry name" value="Sigma70_r2"/>
    <property type="match status" value="1"/>
</dbReference>
<dbReference type="GO" id="GO:0006352">
    <property type="term" value="P:DNA-templated transcription initiation"/>
    <property type="evidence" value="ECO:0007669"/>
    <property type="project" value="InterPro"/>
</dbReference>
<dbReference type="Gene3D" id="1.10.10.10">
    <property type="entry name" value="Winged helix-like DNA-binding domain superfamily/Winged helix DNA-binding domain"/>
    <property type="match status" value="1"/>
</dbReference>
<keyword evidence="4 6" id="KW-0238">DNA-binding</keyword>
<dbReference type="InterPro" id="IPR013249">
    <property type="entry name" value="RNA_pol_sigma70_r4_t2"/>
</dbReference>
<keyword evidence="3 6" id="KW-0731">Sigma factor</keyword>